<evidence type="ECO:0000313" key="6">
    <source>
        <dbReference type="Proteomes" id="UP001589747"/>
    </source>
</evidence>
<evidence type="ECO:0000256" key="1">
    <source>
        <dbReference type="ARBA" id="ARBA00023015"/>
    </source>
</evidence>
<dbReference type="Gene3D" id="3.40.50.2300">
    <property type="match status" value="2"/>
</dbReference>
<dbReference type="EMBL" id="JBHMDO010000003">
    <property type="protein sequence ID" value="MFB9324781.1"/>
    <property type="molecule type" value="Genomic_DNA"/>
</dbReference>
<keyword evidence="6" id="KW-1185">Reference proteome</keyword>
<dbReference type="PANTHER" id="PTHR30146:SF105">
    <property type="entry name" value="CATABOLITE CONTROL PROTEIN B"/>
    <property type="match status" value="1"/>
</dbReference>
<name>A0ABV5KHT9_9BACL</name>
<dbReference type="Proteomes" id="UP001589747">
    <property type="component" value="Unassembled WGS sequence"/>
</dbReference>
<dbReference type="InterPro" id="IPR028082">
    <property type="entry name" value="Peripla_BP_I"/>
</dbReference>
<keyword evidence="1" id="KW-0805">Transcription regulation</keyword>
<keyword evidence="2 5" id="KW-0238">DNA-binding</keyword>
<dbReference type="CDD" id="cd06286">
    <property type="entry name" value="PBP1_CcpB-like"/>
    <property type="match status" value="1"/>
</dbReference>
<dbReference type="InterPro" id="IPR000843">
    <property type="entry name" value="HTH_LacI"/>
</dbReference>
<keyword evidence="3" id="KW-0804">Transcription</keyword>
<evidence type="ECO:0000256" key="2">
    <source>
        <dbReference type="ARBA" id="ARBA00023125"/>
    </source>
</evidence>
<dbReference type="Pfam" id="PF13377">
    <property type="entry name" value="Peripla_BP_3"/>
    <property type="match status" value="1"/>
</dbReference>
<dbReference type="GO" id="GO:0003677">
    <property type="term" value="F:DNA binding"/>
    <property type="evidence" value="ECO:0007669"/>
    <property type="project" value="UniProtKB-KW"/>
</dbReference>
<proteinExistence type="predicted"/>
<dbReference type="CDD" id="cd01392">
    <property type="entry name" value="HTH_LacI"/>
    <property type="match status" value="1"/>
</dbReference>
<dbReference type="PRINTS" id="PR00036">
    <property type="entry name" value="HTHLACI"/>
</dbReference>
<dbReference type="InterPro" id="IPR010982">
    <property type="entry name" value="Lambda_DNA-bd_dom_sf"/>
</dbReference>
<gene>
    <name evidence="5" type="ORF">ACFFSY_02355</name>
</gene>
<evidence type="ECO:0000256" key="3">
    <source>
        <dbReference type="ARBA" id="ARBA00023163"/>
    </source>
</evidence>
<accession>A0ABV5KHT9</accession>
<dbReference type="RefSeq" id="WP_377489291.1">
    <property type="nucleotide sequence ID" value="NZ_JBHMDO010000003.1"/>
</dbReference>
<evidence type="ECO:0000259" key="4">
    <source>
        <dbReference type="PROSITE" id="PS50932"/>
    </source>
</evidence>
<sequence>MANIRQIAKEAGVSVSTVSRVLNGHPYVSAEKRRAVEDVMAKLNYSRNINAVHLFRGRTDMVGIMLPSINHPYFSRLVEGMSDEALDLGLRLVLCQTGYDENEERRALALVKEKQIDGLIVCSKSLGWSEIAAYRSFGALLSCGEDAGDRISSVYIDHYRSFETGIRHLLSKGHRKIGLCMSRYVSSSSERRRAAYMDALQKIGEPYREAWTFYDCYGIESGADVMRQLKAMEDRPTAMIVTGDQVAVGMMAEAGKHGWRVPEDLALMGLDNQPIAEVLGLTTIDNHLYEMGREALRMLRVAMTGPEGGGEAGIRRQEVVYELIARSSV</sequence>
<dbReference type="SUPFAM" id="SSF53822">
    <property type="entry name" value="Periplasmic binding protein-like I"/>
    <property type="match status" value="1"/>
</dbReference>
<dbReference type="SUPFAM" id="SSF47413">
    <property type="entry name" value="lambda repressor-like DNA-binding domains"/>
    <property type="match status" value="1"/>
</dbReference>
<dbReference type="PANTHER" id="PTHR30146">
    <property type="entry name" value="LACI-RELATED TRANSCRIPTIONAL REPRESSOR"/>
    <property type="match status" value="1"/>
</dbReference>
<dbReference type="InterPro" id="IPR046335">
    <property type="entry name" value="LacI/GalR-like_sensor"/>
</dbReference>
<evidence type="ECO:0000313" key="5">
    <source>
        <dbReference type="EMBL" id="MFB9324781.1"/>
    </source>
</evidence>
<reference evidence="5 6" key="1">
    <citation type="submission" date="2024-09" db="EMBL/GenBank/DDBJ databases">
        <authorList>
            <person name="Sun Q."/>
            <person name="Mori K."/>
        </authorList>
    </citation>
    <scope>NUCLEOTIDE SEQUENCE [LARGE SCALE GENOMIC DNA]</scope>
    <source>
        <strain evidence="5 6">TISTR 2452</strain>
    </source>
</reference>
<dbReference type="PROSITE" id="PS50932">
    <property type="entry name" value="HTH_LACI_2"/>
    <property type="match status" value="1"/>
</dbReference>
<dbReference type="Gene3D" id="1.10.260.40">
    <property type="entry name" value="lambda repressor-like DNA-binding domains"/>
    <property type="match status" value="1"/>
</dbReference>
<comment type="caution">
    <text evidence="5">The sequence shown here is derived from an EMBL/GenBank/DDBJ whole genome shotgun (WGS) entry which is preliminary data.</text>
</comment>
<organism evidence="5 6">
    <name type="scientific">Paenibacillus aurantiacus</name>
    <dbReference type="NCBI Taxonomy" id="1936118"/>
    <lineage>
        <taxon>Bacteria</taxon>
        <taxon>Bacillati</taxon>
        <taxon>Bacillota</taxon>
        <taxon>Bacilli</taxon>
        <taxon>Bacillales</taxon>
        <taxon>Paenibacillaceae</taxon>
        <taxon>Paenibacillus</taxon>
    </lineage>
</organism>
<protein>
    <submittedName>
        <fullName evidence="5">LacI family DNA-binding transcriptional regulator</fullName>
    </submittedName>
</protein>
<feature type="domain" description="HTH lacI-type" evidence="4">
    <location>
        <begin position="2"/>
        <end position="56"/>
    </location>
</feature>
<dbReference type="SMART" id="SM00354">
    <property type="entry name" value="HTH_LACI"/>
    <property type="match status" value="1"/>
</dbReference>
<dbReference type="Pfam" id="PF00356">
    <property type="entry name" value="LacI"/>
    <property type="match status" value="1"/>
</dbReference>